<organism evidence="2 3">
    <name type="scientific">Trifolium medium</name>
    <dbReference type="NCBI Taxonomy" id="97028"/>
    <lineage>
        <taxon>Eukaryota</taxon>
        <taxon>Viridiplantae</taxon>
        <taxon>Streptophyta</taxon>
        <taxon>Embryophyta</taxon>
        <taxon>Tracheophyta</taxon>
        <taxon>Spermatophyta</taxon>
        <taxon>Magnoliopsida</taxon>
        <taxon>eudicotyledons</taxon>
        <taxon>Gunneridae</taxon>
        <taxon>Pentapetalae</taxon>
        <taxon>rosids</taxon>
        <taxon>fabids</taxon>
        <taxon>Fabales</taxon>
        <taxon>Fabaceae</taxon>
        <taxon>Papilionoideae</taxon>
        <taxon>50 kb inversion clade</taxon>
        <taxon>NPAAA clade</taxon>
        <taxon>Hologalegina</taxon>
        <taxon>IRL clade</taxon>
        <taxon>Trifolieae</taxon>
        <taxon>Trifolium</taxon>
    </lineage>
</organism>
<dbReference type="EMBL" id="LXQA010095657">
    <property type="protein sequence ID" value="MCI15255.1"/>
    <property type="molecule type" value="Genomic_DNA"/>
</dbReference>
<comment type="caution">
    <text evidence="2">The sequence shown here is derived from an EMBL/GenBank/DDBJ whole genome shotgun (WGS) entry which is preliminary data.</text>
</comment>
<dbReference type="AlphaFoldDB" id="A0A392PWE9"/>
<accession>A0A392PWE9</accession>
<protein>
    <submittedName>
        <fullName evidence="2">Envelope-like protein</fullName>
    </submittedName>
</protein>
<sequence length="129" mass="14000">AILNKIAATNWVPTTHSSNVAKALGKFIYVVGTKASIILEQHPDILVGADSPCRRIGRLTVDKKLLSGTHVEADVERKSQIDRVIEALKAEEEVDHAEGEEDGQEEEEASGFDGDTEKIVEDSDESSSN</sequence>
<evidence type="ECO:0000313" key="3">
    <source>
        <dbReference type="Proteomes" id="UP000265520"/>
    </source>
</evidence>
<feature type="region of interest" description="Disordered" evidence="1">
    <location>
        <begin position="91"/>
        <end position="129"/>
    </location>
</feature>
<evidence type="ECO:0000256" key="1">
    <source>
        <dbReference type="SAM" id="MobiDB-lite"/>
    </source>
</evidence>
<dbReference type="Proteomes" id="UP000265520">
    <property type="component" value="Unassembled WGS sequence"/>
</dbReference>
<feature type="non-terminal residue" evidence="2">
    <location>
        <position position="1"/>
    </location>
</feature>
<reference evidence="2 3" key="1">
    <citation type="journal article" date="2018" name="Front. Plant Sci.">
        <title>Red Clover (Trifolium pratense) and Zigzag Clover (T. medium) - A Picture of Genomic Similarities and Differences.</title>
        <authorList>
            <person name="Dluhosova J."/>
            <person name="Istvanek J."/>
            <person name="Nedelnik J."/>
            <person name="Repkova J."/>
        </authorList>
    </citation>
    <scope>NUCLEOTIDE SEQUENCE [LARGE SCALE GENOMIC DNA]</scope>
    <source>
        <strain evidence="3">cv. 10/8</strain>
        <tissue evidence="2">Leaf</tissue>
    </source>
</reference>
<name>A0A392PWE9_9FABA</name>
<proteinExistence type="predicted"/>
<keyword evidence="3" id="KW-1185">Reference proteome</keyword>
<evidence type="ECO:0000313" key="2">
    <source>
        <dbReference type="EMBL" id="MCI15255.1"/>
    </source>
</evidence>
<feature type="compositionally biased region" description="Acidic residues" evidence="1">
    <location>
        <begin position="92"/>
        <end position="110"/>
    </location>
</feature>